<evidence type="ECO:0000313" key="2">
    <source>
        <dbReference type="EMBL" id="WVZ49980.1"/>
    </source>
</evidence>
<accession>A0AAQ3SI44</accession>
<dbReference type="PANTHER" id="PTHR46146">
    <property type="entry name" value="SERINE/THREONINE-PROTEIN KINASE-LIKE PROTEIN CCR4"/>
    <property type="match status" value="1"/>
</dbReference>
<dbReference type="Pfam" id="PF00069">
    <property type="entry name" value="Pkinase"/>
    <property type="match status" value="1"/>
</dbReference>
<dbReference type="InterPro" id="IPR036537">
    <property type="entry name" value="Adaptor_Cbl_N_dom_sf"/>
</dbReference>
<dbReference type="GO" id="GO:0004672">
    <property type="term" value="F:protein kinase activity"/>
    <property type="evidence" value="ECO:0007669"/>
    <property type="project" value="InterPro"/>
</dbReference>
<dbReference type="PANTHER" id="PTHR46146:SF17">
    <property type="entry name" value="PROTEIN KINASE DOMAIN-CONTAINING PROTEIN"/>
    <property type="match status" value="1"/>
</dbReference>
<dbReference type="Gene3D" id="3.30.200.20">
    <property type="entry name" value="Phosphorylase Kinase, domain 1"/>
    <property type="match status" value="1"/>
</dbReference>
<name>A0AAQ3SI44_PASNO</name>
<dbReference type="GO" id="GO:0005524">
    <property type="term" value="F:ATP binding"/>
    <property type="evidence" value="ECO:0007669"/>
    <property type="project" value="InterPro"/>
</dbReference>
<dbReference type="Gene3D" id="1.20.930.20">
    <property type="entry name" value="Adaptor protein Cbl, N-terminal domain"/>
    <property type="match status" value="1"/>
</dbReference>
<dbReference type="Proteomes" id="UP001341281">
    <property type="component" value="Chromosome 01"/>
</dbReference>
<dbReference type="SUPFAM" id="SSF56112">
    <property type="entry name" value="Protein kinase-like (PK-like)"/>
    <property type="match status" value="1"/>
</dbReference>
<organism evidence="2 3">
    <name type="scientific">Paspalum notatum var. saurae</name>
    <dbReference type="NCBI Taxonomy" id="547442"/>
    <lineage>
        <taxon>Eukaryota</taxon>
        <taxon>Viridiplantae</taxon>
        <taxon>Streptophyta</taxon>
        <taxon>Embryophyta</taxon>
        <taxon>Tracheophyta</taxon>
        <taxon>Spermatophyta</taxon>
        <taxon>Magnoliopsida</taxon>
        <taxon>Liliopsida</taxon>
        <taxon>Poales</taxon>
        <taxon>Poaceae</taxon>
        <taxon>PACMAD clade</taxon>
        <taxon>Panicoideae</taxon>
        <taxon>Andropogonodae</taxon>
        <taxon>Paspaleae</taxon>
        <taxon>Paspalinae</taxon>
        <taxon>Paspalum</taxon>
    </lineage>
</organism>
<dbReference type="Gene3D" id="1.10.510.10">
    <property type="entry name" value="Transferase(Phosphotransferase) domain 1"/>
    <property type="match status" value="1"/>
</dbReference>
<evidence type="ECO:0000259" key="1">
    <source>
        <dbReference type="PROSITE" id="PS50011"/>
    </source>
</evidence>
<dbReference type="AlphaFoldDB" id="A0AAQ3SI44"/>
<gene>
    <name evidence="2" type="ORF">U9M48_001286</name>
</gene>
<evidence type="ECO:0000313" key="3">
    <source>
        <dbReference type="Proteomes" id="UP001341281"/>
    </source>
</evidence>
<sequence length="461" mass="49885">MPTALANAANVAQVTGINAAGVIATVRGAPWKAWRAHENTKDDGEKLKRDVDMLEYVQRRLQEQEHNPLATWLLPRLEETLKEARDLMKRSSRMDRFINGSRLAERFRDVETKVNIIYLSSFPLLSCGTEEFTLAEVMAATNFTVVLSASDSATVYRGTLRDGREVAVKRLNNTGAGPGRAAVQDAFFTEVAILSLIHHDHIARLVGTCAYGDERIVVTHPCTGNGSLYDHLHGRRTRTSRVTASWEARVQVLLGAARAVEHLHCHAVPHIIHANVTSSAILLEGATWAPRLSDFGRAVWLEAGVESQAVDLAAAAEGYADPEHRSTGRLKPASDVYSLGVVMLEVLTGKPPVERVWDEGSGAMVTMGMDLVSFALPSIQHQQAGGGRLLDVLDRRPAPDPTAGQLQPLQMLANTAARCLRQCGDDRPPIRDVVADLEKALSLICPGNKLGGDGPTSSGGA</sequence>
<feature type="domain" description="Protein kinase" evidence="1">
    <location>
        <begin position="132"/>
        <end position="441"/>
    </location>
</feature>
<dbReference type="EMBL" id="CP144745">
    <property type="protein sequence ID" value="WVZ49980.1"/>
    <property type="molecule type" value="Genomic_DNA"/>
</dbReference>
<dbReference type="InterPro" id="IPR000719">
    <property type="entry name" value="Prot_kinase_dom"/>
</dbReference>
<dbReference type="InterPro" id="IPR011009">
    <property type="entry name" value="Kinase-like_dom_sf"/>
</dbReference>
<protein>
    <recommendedName>
        <fullName evidence="1">Protein kinase domain-containing protein</fullName>
    </recommendedName>
</protein>
<keyword evidence="3" id="KW-1185">Reference proteome</keyword>
<reference evidence="2 3" key="1">
    <citation type="submission" date="2024-02" db="EMBL/GenBank/DDBJ databases">
        <title>High-quality chromosome-scale genome assembly of Pensacola bahiagrass (Paspalum notatum Flugge var. saurae).</title>
        <authorList>
            <person name="Vega J.M."/>
            <person name="Podio M."/>
            <person name="Orjuela J."/>
            <person name="Siena L.A."/>
            <person name="Pessino S.C."/>
            <person name="Combes M.C."/>
            <person name="Mariac C."/>
            <person name="Albertini E."/>
            <person name="Pupilli F."/>
            <person name="Ortiz J.P.A."/>
            <person name="Leblanc O."/>
        </authorList>
    </citation>
    <scope>NUCLEOTIDE SEQUENCE [LARGE SCALE GENOMIC DNA]</scope>
    <source>
        <strain evidence="2">R1</strain>
        <tissue evidence="2">Leaf</tissue>
    </source>
</reference>
<proteinExistence type="predicted"/>
<dbReference type="PROSITE" id="PS50011">
    <property type="entry name" value="PROTEIN_KINASE_DOM"/>
    <property type="match status" value="1"/>
</dbReference>
<dbReference type="GO" id="GO:0007166">
    <property type="term" value="P:cell surface receptor signaling pathway"/>
    <property type="evidence" value="ECO:0007669"/>
    <property type="project" value="InterPro"/>
</dbReference>